<organism evidence="1 2">
    <name type="scientific">Aspergillus granulosus</name>
    <dbReference type="NCBI Taxonomy" id="176169"/>
    <lineage>
        <taxon>Eukaryota</taxon>
        <taxon>Fungi</taxon>
        <taxon>Dikarya</taxon>
        <taxon>Ascomycota</taxon>
        <taxon>Pezizomycotina</taxon>
        <taxon>Eurotiomycetes</taxon>
        <taxon>Eurotiomycetidae</taxon>
        <taxon>Eurotiales</taxon>
        <taxon>Aspergillaceae</taxon>
        <taxon>Aspergillus</taxon>
        <taxon>Aspergillus subgen. Nidulantes</taxon>
    </lineage>
</organism>
<name>A0ABR4HF88_9EURO</name>
<dbReference type="EMBL" id="JBFXLT010000035">
    <property type="protein sequence ID" value="KAL2814149.1"/>
    <property type="molecule type" value="Genomic_DNA"/>
</dbReference>
<sequence>MTDKFEWYLPEWGQLPAEQYLIRFWDPASPESPGEQRSRLIQQFLQLDYIDPEWDPTALGDFPERKPLRIPTPEEIANVLRPWRSDDLRIRWKIWQNKSVHPVLVRTYYNPKDDERAATWETMAEEYEPCAFWSFLNDKSTTSDYSRRTSAGDLEPYSSGFKEGLLGVKQSNQHTWKQDPNILIRDNVDGRLMLYAVSPLAYLDSKLNVVIQGRIDINDVRLSQTLRDWEMQELPIEVFEEGTLGDKYLYDGEIGRELYQWTKENLEDDPPAE</sequence>
<dbReference type="Proteomes" id="UP001610334">
    <property type="component" value="Unassembled WGS sequence"/>
</dbReference>
<evidence type="ECO:0000313" key="2">
    <source>
        <dbReference type="Proteomes" id="UP001610334"/>
    </source>
</evidence>
<protein>
    <submittedName>
        <fullName evidence="1">Uncharacterized protein</fullName>
    </submittedName>
</protein>
<accession>A0ABR4HF88</accession>
<keyword evidence="2" id="KW-1185">Reference proteome</keyword>
<gene>
    <name evidence="1" type="ORF">BJX63DRAFT_420934</name>
</gene>
<reference evidence="1 2" key="1">
    <citation type="submission" date="2024-07" db="EMBL/GenBank/DDBJ databases">
        <title>Section-level genome sequencing and comparative genomics of Aspergillus sections Usti and Cavernicolus.</title>
        <authorList>
            <consortium name="Lawrence Berkeley National Laboratory"/>
            <person name="Nybo J.L."/>
            <person name="Vesth T.C."/>
            <person name="Theobald S."/>
            <person name="Frisvad J.C."/>
            <person name="Larsen T.O."/>
            <person name="Kjaerboelling I."/>
            <person name="Rothschild-Mancinelli K."/>
            <person name="Lyhne E.K."/>
            <person name="Kogle M.E."/>
            <person name="Barry K."/>
            <person name="Clum A."/>
            <person name="Na H."/>
            <person name="Ledsgaard L."/>
            <person name="Lin J."/>
            <person name="Lipzen A."/>
            <person name="Kuo A."/>
            <person name="Riley R."/>
            <person name="Mondo S."/>
            <person name="Labutti K."/>
            <person name="Haridas S."/>
            <person name="Pangalinan J."/>
            <person name="Salamov A.A."/>
            <person name="Simmons B.A."/>
            <person name="Magnuson J.K."/>
            <person name="Chen J."/>
            <person name="Drula E."/>
            <person name="Henrissat B."/>
            <person name="Wiebenga A."/>
            <person name="Lubbers R.J."/>
            <person name="Gomes A.C."/>
            <person name="Makela M.R."/>
            <person name="Stajich J."/>
            <person name="Grigoriev I.V."/>
            <person name="Mortensen U.H."/>
            <person name="De Vries R.P."/>
            <person name="Baker S.E."/>
            <person name="Andersen M.R."/>
        </authorList>
    </citation>
    <scope>NUCLEOTIDE SEQUENCE [LARGE SCALE GENOMIC DNA]</scope>
    <source>
        <strain evidence="1 2">CBS 588.65</strain>
    </source>
</reference>
<proteinExistence type="predicted"/>
<comment type="caution">
    <text evidence="1">The sequence shown here is derived from an EMBL/GenBank/DDBJ whole genome shotgun (WGS) entry which is preliminary data.</text>
</comment>
<evidence type="ECO:0000313" key="1">
    <source>
        <dbReference type="EMBL" id="KAL2814149.1"/>
    </source>
</evidence>